<dbReference type="InterPro" id="IPR016181">
    <property type="entry name" value="Acyl_CoA_acyltransferase"/>
</dbReference>
<keyword evidence="5" id="KW-1185">Reference proteome</keyword>
<gene>
    <name evidence="4" type="ORF">SAMN05444398_105195</name>
</gene>
<dbReference type="CDD" id="cd04301">
    <property type="entry name" value="NAT_SF"/>
    <property type="match status" value="1"/>
</dbReference>
<proteinExistence type="predicted"/>
<evidence type="ECO:0000313" key="4">
    <source>
        <dbReference type="EMBL" id="SHL76790.1"/>
    </source>
</evidence>
<protein>
    <submittedName>
        <fullName evidence="4">Ribosomal protein S18 acetylase RimI</fullName>
    </submittedName>
</protein>
<dbReference type="SUPFAM" id="SSF55729">
    <property type="entry name" value="Acyl-CoA N-acyltransferases (Nat)"/>
    <property type="match status" value="1"/>
</dbReference>
<dbReference type="Pfam" id="PF13508">
    <property type="entry name" value="Acetyltransf_7"/>
    <property type="match status" value="1"/>
</dbReference>
<dbReference type="Gene3D" id="3.40.630.30">
    <property type="match status" value="1"/>
</dbReference>
<dbReference type="GO" id="GO:0016747">
    <property type="term" value="F:acyltransferase activity, transferring groups other than amino-acyl groups"/>
    <property type="evidence" value="ECO:0007669"/>
    <property type="project" value="InterPro"/>
</dbReference>
<dbReference type="PANTHER" id="PTHR43877:SF1">
    <property type="entry name" value="ACETYLTRANSFERASE"/>
    <property type="match status" value="1"/>
</dbReference>
<dbReference type="EMBL" id="FRBR01000005">
    <property type="protein sequence ID" value="SHL76790.1"/>
    <property type="molecule type" value="Genomic_DNA"/>
</dbReference>
<dbReference type="Proteomes" id="UP000183974">
    <property type="component" value="Unassembled WGS sequence"/>
</dbReference>
<accession>A0A1M7DBF7</accession>
<sequence length="166" mass="17732">MSSLQILPASAACPADIDDMLKRSCARLLCADYPPDLLRAVLPVLGRARPELLSAAEYFVAVRAGRVVGAGGWSRETPFGRPGVAGLGHIRHVAVCPDHQRQGIGRALFGRIEATGQAAGVRSFLCLSTRNAVRFYGAMGFAAQGEVELHLGPGVYFPAVQMKREM</sequence>
<name>A0A1M7DBF7_9RHOB</name>
<reference evidence="4 5" key="1">
    <citation type="submission" date="2016-11" db="EMBL/GenBank/DDBJ databases">
        <authorList>
            <person name="Jaros S."/>
            <person name="Januszkiewicz K."/>
            <person name="Wedrychowicz H."/>
        </authorList>
    </citation>
    <scope>NUCLEOTIDE SEQUENCE [LARGE SCALE GENOMIC DNA]</scope>
    <source>
        <strain evidence="4 5">DSM 29589</strain>
    </source>
</reference>
<dbReference type="OrthoDB" id="118465at2"/>
<evidence type="ECO:0000313" key="5">
    <source>
        <dbReference type="Proteomes" id="UP000183974"/>
    </source>
</evidence>
<dbReference type="PANTHER" id="PTHR43877">
    <property type="entry name" value="AMINOALKYLPHOSPHONATE N-ACETYLTRANSFERASE-RELATED-RELATED"/>
    <property type="match status" value="1"/>
</dbReference>
<keyword evidence="4" id="KW-0689">Ribosomal protein</keyword>
<feature type="domain" description="N-acetyltransferase" evidence="3">
    <location>
        <begin position="4"/>
        <end position="166"/>
    </location>
</feature>
<evidence type="ECO:0000256" key="1">
    <source>
        <dbReference type="ARBA" id="ARBA00022679"/>
    </source>
</evidence>
<dbReference type="PROSITE" id="PS51186">
    <property type="entry name" value="GNAT"/>
    <property type="match status" value="1"/>
</dbReference>
<dbReference type="RefSeq" id="WP_073034929.1">
    <property type="nucleotide sequence ID" value="NZ_BMLR01000005.1"/>
</dbReference>
<dbReference type="InterPro" id="IPR050832">
    <property type="entry name" value="Bact_Acetyltransf"/>
</dbReference>
<dbReference type="AlphaFoldDB" id="A0A1M7DBF7"/>
<keyword evidence="4" id="KW-0687">Ribonucleoprotein</keyword>
<dbReference type="STRING" id="337701.SAMN05444398_105195"/>
<organism evidence="4 5">
    <name type="scientific">Roseovarius pacificus</name>
    <dbReference type="NCBI Taxonomy" id="337701"/>
    <lineage>
        <taxon>Bacteria</taxon>
        <taxon>Pseudomonadati</taxon>
        <taxon>Pseudomonadota</taxon>
        <taxon>Alphaproteobacteria</taxon>
        <taxon>Rhodobacterales</taxon>
        <taxon>Roseobacteraceae</taxon>
        <taxon>Roseovarius</taxon>
    </lineage>
</organism>
<keyword evidence="1" id="KW-0808">Transferase</keyword>
<keyword evidence="2" id="KW-0012">Acyltransferase</keyword>
<dbReference type="InterPro" id="IPR000182">
    <property type="entry name" value="GNAT_dom"/>
</dbReference>
<dbReference type="GO" id="GO:0005840">
    <property type="term" value="C:ribosome"/>
    <property type="evidence" value="ECO:0007669"/>
    <property type="project" value="UniProtKB-KW"/>
</dbReference>
<evidence type="ECO:0000259" key="3">
    <source>
        <dbReference type="PROSITE" id="PS51186"/>
    </source>
</evidence>
<evidence type="ECO:0000256" key="2">
    <source>
        <dbReference type="ARBA" id="ARBA00023315"/>
    </source>
</evidence>